<dbReference type="AlphaFoldDB" id="A0A5Q2N1J1"/>
<dbReference type="KEGG" id="hcv:FTV88_1309"/>
<name>A0A5Q2N1J1_9FIRM</name>
<reference evidence="2" key="1">
    <citation type="submission" date="2019-11" db="EMBL/GenBank/DDBJ databases">
        <title>Genome sequence of Heliorestis convoluta strain HH, an alkaliphilic and minimalistic phototrophic bacterium from a soda lake in Egypt.</title>
        <authorList>
            <person name="Dewey E.D."/>
            <person name="Stokes L.M."/>
            <person name="Burchell B.M."/>
            <person name="Shaffer K.N."/>
            <person name="Huntington A.M."/>
            <person name="Baker J.M."/>
            <person name="Nadendla S."/>
            <person name="Giglio M.G."/>
            <person name="Touchman J.W."/>
            <person name="Blankenship R.E."/>
            <person name="Madigan M.T."/>
            <person name="Sattley W.M."/>
        </authorList>
    </citation>
    <scope>NUCLEOTIDE SEQUENCE [LARGE SCALE GENOMIC DNA]</scope>
    <source>
        <strain evidence="2">HH</strain>
    </source>
</reference>
<protein>
    <submittedName>
        <fullName evidence="1">Uncharacterized protein</fullName>
    </submittedName>
</protein>
<proteinExistence type="predicted"/>
<dbReference type="Proteomes" id="UP000366051">
    <property type="component" value="Chromosome"/>
</dbReference>
<keyword evidence="2" id="KW-1185">Reference proteome</keyword>
<dbReference type="EMBL" id="CP045875">
    <property type="protein sequence ID" value="QGG47456.1"/>
    <property type="molecule type" value="Genomic_DNA"/>
</dbReference>
<evidence type="ECO:0000313" key="2">
    <source>
        <dbReference type="Proteomes" id="UP000366051"/>
    </source>
</evidence>
<accession>A0A5Q2N1J1</accession>
<organism evidence="1 2">
    <name type="scientific">Heliorestis convoluta</name>
    <dbReference type="NCBI Taxonomy" id="356322"/>
    <lineage>
        <taxon>Bacteria</taxon>
        <taxon>Bacillati</taxon>
        <taxon>Bacillota</taxon>
        <taxon>Clostridia</taxon>
        <taxon>Eubacteriales</taxon>
        <taxon>Heliobacteriaceae</taxon>
        <taxon>Heliorestis</taxon>
    </lineage>
</organism>
<gene>
    <name evidence="1" type="ORF">FTV88_1309</name>
</gene>
<sequence>MSNYEKGLPISAMEVGRPFLLLRKSHNGWQSFVVGSGVMNSFRTDSSHAMSGSIAADG</sequence>
<evidence type="ECO:0000313" key="1">
    <source>
        <dbReference type="EMBL" id="QGG47456.1"/>
    </source>
</evidence>